<dbReference type="CDD" id="cd00170">
    <property type="entry name" value="SEC14"/>
    <property type="match status" value="1"/>
</dbReference>
<gene>
    <name evidence="2" type="ORF">BWQ96_08582</name>
</gene>
<dbReference type="Gene3D" id="3.40.525.10">
    <property type="entry name" value="CRAL-TRIO lipid binding domain"/>
    <property type="match status" value="1"/>
</dbReference>
<dbReference type="InterPro" id="IPR036865">
    <property type="entry name" value="CRAL-TRIO_dom_sf"/>
</dbReference>
<dbReference type="PANTHER" id="PTHR45824:SF29">
    <property type="entry name" value="GH16843P"/>
    <property type="match status" value="1"/>
</dbReference>
<accession>A0A2V3IHY9</accession>
<organism evidence="2 3">
    <name type="scientific">Gracilariopsis chorda</name>
    <dbReference type="NCBI Taxonomy" id="448386"/>
    <lineage>
        <taxon>Eukaryota</taxon>
        <taxon>Rhodophyta</taxon>
        <taxon>Florideophyceae</taxon>
        <taxon>Rhodymeniophycidae</taxon>
        <taxon>Gracilariales</taxon>
        <taxon>Gracilariaceae</taxon>
        <taxon>Gracilariopsis</taxon>
    </lineage>
</organism>
<dbReference type="Pfam" id="PF00650">
    <property type="entry name" value="CRAL_TRIO"/>
    <property type="match status" value="1"/>
</dbReference>
<dbReference type="PRINTS" id="PR00180">
    <property type="entry name" value="CRETINALDHBP"/>
</dbReference>
<protein>
    <submittedName>
        <fullName evidence="2">CRAL-TRIO domain-containing protein</fullName>
    </submittedName>
</protein>
<sequence>MLAKLRRAYSTPPQLPSDPLEALQTLLDTEFPDTSSTKFLTDHTLRRYLTARKNDPVKAFRQLKQTIVWQDSYKPSLLYSEHKQSIHHEAQSGKMYVLPQVDKNGRSVIIMRPGLENSSDGAGNVRYLVYTLERAARLSERHGDGKFIVVVDYFTGKISPSTSPSLSTMRETTNILQTHYPERLGGMLLFEAPSFFFGLFKLIKPFIDPVTSGKLRFLKRGQDVDAPFLDWDAIPEDYGGRLRYEFDQVSYFDQEK</sequence>
<dbReference type="PANTHER" id="PTHR45824">
    <property type="entry name" value="GH16843P"/>
    <property type="match status" value="1"/>
</dbReference>
<dbReference type="InterPro" id="IPR001251">
    <property type="entry name" value="CRAL-TRIO_dom"/>
</dbReference>
<dbReference type="AlphaFoldDB" id="A0A2V3IHY9"/>
<dbReference type="SMART" id="SM00516">
    <property type="entry name" value="SEC14"/>
    <property type="match status" value="1"/>
</dbReference>
<name>A0A2V3IHY9_9FLOR</name>
<dbReference type="GO" id="GO:0008526">
    <property type="term" value="F:phosphatidylinositol transfer activity"/>
    <property type="evidence" value="ECO:0007669"/>
    <property type="project" value="TreeGrafter"/>
</dbReference>
<keyword evidence="3" id="KW-1185">Reference proteome</keyword>
<dbReference type="SUPFAM" id="SSF52087">
    <property type="entry name" value="CRAL/TRIO domain"/>
    <property type="match status" value="1"/>
</dbReference>
<dbReference type="Proteomes" id="UP000247409">
    <property type="component" value="Unassembled WGS sequence"/>
</dbReference>
<reference evidence="2 3" key="1">
    <citation type="journal article" date="2018" name="Mol. Biol. Evol.">
        <title>Analysis of the draft genome of the red seaweed Gracilariopsis chorda provides insights into genome size evolution in Rhodophyta.</title>
        <authorList>
            <person name="Lee J."/>
            <person name="Yang E.C."/>
            <person name="Graf L."/>
            <person name="Yang J.H."/>
            <person name="Qiu H."/>
            <person name="Zel Zion U."/>
            <person name="Chan C.X."/>
            <person name="Stephens T.G."/>
            <person name="Weber A.P.M."/>
            <person name="Boo G.H."/>
            <person name="Boo S.M."/>
            <person name="Kim K.M."/>
            <person name="Shin Y."/>
            <person name="Jung M."/>
            <person name="Lee S.J."/>
            <person name="Yim H.S."/>
            <person name="Lee J.H."/>
            <person name="Bhattacharya D."/>
            <person name="Yoon H.S."/>
        </authorList>
    </citation>
    <scope>NUCLEOTIDE SEQUENCE [LARGE SCALE GENOMIC DNA]</scope>
    <source>
        <strain evidence="2 3">SKKU-2015</strain>
        <tissue evidence="2">Whole body</tissue>
    </source>
</reference>
<dbReference type="InterPro" id="IPR052578">
    <property type="entry name" value="PI_Transfer_CRAL-TRIO"/>
</dbReference>
<dbReference type="EMBL" id="NBIV01000202">
    <property type="protein sequence ID" value="PXF41697.1"/>
    <property type="molecule type" value="Genomic_DNA"/>
</dbReference>
<dbReference type="SUPFAM" id="SSF46938">
    <property type="entry name" value="CRAL/TRIO N-terminal domain"/>
    <property type="match status" value="1"/>
</dbReference>
<evidence type="ECO:0000313" key="2">
    <source>
        <dbReference type="EMBL" id="PXF41697.1"/>
    </source>
</evidence>
<evidence type="ECO:0000313" key="3">
    <source>
        <dbReference type="Proteomes" id="UP000247409"/>
    </source>
</evidence>
<proteinExistence type="predicted"/>
<evidence type="ECO:0000259" key="1">
    <source>
        <dbReference type="PROSITE" id="PS50191"/>
    </source>
</evidence>
<dbReference type="InterPro" id="IPR036273">
    <property type="entry name" value="CRAL/TRIO_N_dom_sf"/>
</dbReference>
<dbReference type="PROSITE" id="PS50191">
    <property type="entry name" value="CRAL_TRIO"/>
    <property type="match status" value="1"/>
</dbReference>
<comment type="caution">
    <text evidence="2">The sequence shown here is derived from an EMBL/GenBank/DDBJ whole genome shotgun (WGS) entry which is preliminary data.</text>
</comment>
<dbReference type="OrthoDB" id="75724at2759"/>
<feature type="domain" description="CRAL-TRIO" evidence="1">
    <location>
        <begin position="97"/>
        <end position="246"/>
    </location>
</feature>